<dbReference type="InterPro" id="IPR008947">
    <property type="entry name" value="PLipase_C/P1_nuclease_dom_sf"/>
</dbReference>
<dbReference type="EMBL" id="JAOF01000001">
    <property type="protein sequence ID" value="EUA44947.1"/>
    <property type="molecule type" value="Genomic_DNA"/>
</dbReference>
<dbReference type="InterPro" id="IPR057904">
    <property type="entry name" value="Nal1_C"/>
</dbReference>
<dbReference type="SUPFAM" id="SSF50494">
    <property type="entry name" value="Trypsin-like serine proteases"/>
    <property type="match status" value="1"/>
</dbReference>
<organism evidence="2 3">
    <name type="scientific">Mycobacteroides abscessus 21</name>
    <dbReference type="NCBI Taxonomy" id="1299324"/>
    <lineage>
        <taxon>Bacteria</taxon>
        <taxon>Bacillati</taxon>
        <taxon>Actinomycetota</taxon>
        <taxon>Actinomycetes</taxon>
        <taxon>Mycobacteriales</taxon>
        <taxon>Mycobacteriaceae</taxon>
        <taxon>Mycobacteroides</taxon>
        <taxon>Mycobacteroides abscessus</taxon>
    </lineage>
</organism>
<accession>A0A829PXP3</accession>
<evidence type="ECO:0000313" key="3">
    <source>
        <dbReference type="Proteomes" id="UP000020103"/>
    </source>
</evidence>
<dbReference type="Gene3D" id="1.10.575.10">
    <property type="entry name" value="P1 Nuclease"/>
    <property type="match status" value="1"/>
</dbReference>
<name>A0A829PXP3_9MYCO</name>
<protein>
    <recommendedName>
        <fullName evidence="1">Nal1 C-terminal domain-containing protein</fullName>
    </recommendedName>
</protein>
<dbReference type="InterPro" id="IPR009003">
    <property type="entry name" value="Peptidase_S1_PA"/>
</dbReference>
<dbReference type="Proteomes" id="UP000020103">
    <property type="component" value="Unassembled WGS sequence"/>
</dbReference>
<dbReference type="Pfam" id="PF25819">
    <property type="entry name" value="Nal1_C"/>
    <property type="match status" value="1"/>
</dbReference>
<evidence type="ECO:0000259" key="1">
    <source>
        <dbReference type="Pfam" id="PF25819"/>
    </source>
</evidence>
<sequence>MSRTPENSPTTVDNLQALSVTDLLAARDLYHHHLTNKPNVVGTAIGRYLIREQPGGARTLVNSRVEQGFSWPCVMVFISDWAAPKSLTPYDYVPKQLFMPDGRVVPVCKVQVDPAPVSTTTPRHPAPARWPTTLLGGGLPVVVDVQNQSHTATAGCLVSDGHSLYALTNRHVCGPAGQEIDMVRGLARSRIGVSSGQQLTRLPFGEVYPFSMTNTYLTLDIGLVDVDDAGDWTSTAYGIGDIGPMVDTGDMTNGLDLIGQPVVAHGASSGLVAGKVMALFYRYKSVGGSEYVSDFLIAPDPQGPQTVPGDSGMVWHLTENRARPAPLAVEWGGQAFLDDATRCTLNFALATSLSTVCNLLDVEPVVGQQDGAQPFWGQTGHYSIATFTLDAIRSPNLKTLMQANLDAISFSLSELDPKSIAQRLKEARSNPDGIIPLADVPDLVWKNLPNKVVGGRDDHMVGYRSQGPEHPCHYADIDEPGPDGSIVRDLYLQDIANLTVTKWQQFYDERGHRTPDKRGLLPFRVWQFYDAMVGFAKSRQVDQFVCAAGLLAHYVGDASQPLHGSYLADGYPDGTGAGVHSCYESKMIDRYARQLVAAIPADLATLGDLELIDDGQHAALATVELMDRSAQRLPPTQLVDAFVALGGKPVVATQDGLWSRFGEQTGLLMADSARTLAMIWDSAWAAGSGDKIKKSALQAIPHDRLRELYQQRQFVESLDLDHVETALR</sequence>
<evidence type="ECO:0000313" key="2">
    <source>
        <dbReference type="EMBL" id="EUA44947.1"/>
    </source>
</evidence>
<comment type="caution">
    <text evidence="2">The sequence shown here is derived from an EMBL/GenBank/DDBJ whole genome shotgun (WGS) entry which is preliminary data.</text>
</comment>
<reference evidence="2 3" key="1">
    <citation type="submission" date="2013-12" db="EMBL/GenBank/DDBJ databases">
        <authorList>
            <person name="Madinger N."/>
            <person name="Lenaerts A."/>
            <person name="Ordway D."/>
            <person name="DeGroote M.A."/>
            <person name="Parker T."/>
            <person name="Sizemore C."/>
            <person name="Tallon L.J."/>
            <person name="Sadzewicz L.K."/>
            <person name="Sengamalay N."/>
            <person name="Fraser C.M."/>
            <person name="Hine E."/>
            <person name="Shefchek K.A."/>
            <person name="Das S.P."/>
            <person name="Tettelin H."/>
        </authorList>
    </citation>
    <scope>NUCLEOTIDE SEQUENCE [LARGE SCALE GENOMIC DNA]</scope>
    <source>
        <strain evidence="2 3">21</strain>
    </source>
</reference>
<proteinExistence type="predicted"/>
<dbReference type="AlphaFoldDB" id="A0A829PXP3"/>
<dbReference type="SUPFAM" id="SSF48537">
    <property type="entry name" value="Phospholipase C/P1 nuclease"/>
    <property type="match status" value="1"/>
</dbReference>
<gene>
    <name evidence="2" type="ORF">I543_3469</name>
</gene>
<feature type="domain" description="Nal1 C-terminal" evidence="1">
    <location>
        <begin position="231"/>
        <end position="335"/>
    </location>
</feature>
<dbReference type="GO" id="GO:0016788">
    <property type="term" value="F:hydrolase activity, acting on ester bonds"/>
    <property type="evidence" value="ECO:0007669"/>
    <property type="project" value="InterPro"/>
</dbReference>